<gene>
    <name evidence="1" type="ORF">UFOPK1874_01099</name>
</gene>
<reference evidence="1" key="1">
    <citation type="submission" date="2020-05" db="EMBL/GenBank/DDBJ databases">
        <authorList>
            <person name="Chiriac C."/>
            <person name="Salcher M."/>
            <person name="Ghai R."/>
            <person name="Kavagutti S V."/>
        </authorList>
    </citation>
    <scope>NUCLEOTIDE SEQUENCE</scope>
</reference>
<proteinExistence type="predicted"/>
<protein>
    <submittedName>
        <fullName evidence="1">Unannotated protein</fullName>
    </submittedName>
</protein>
<evidence type="ECO:0000313" key="1">
    <source>
        <dbReference type="EMBL" id="CAB4621757.1"/>
    </source>
</evidence>
<organism evidence="1">
    <name type="scientific">freshwater metagenome</name>
    <dbReference type="NCBI Taxonomy" id="449393"/>
    <lineage>
        <taxon>unclassified sequences</taxon>
        <taxon>metagenomes</taxon>
        <taxon>ecological metagenomes</taxon>
    </lineage>
</organism>
<sequence length="52" mass="5923">MAGTLLIAELALKEREPELRAGTQCRWCPINEECETGAQYLRQINGEEDEEN</sequence>
<dbReference type="AlphaFoldDB" id="A0A6J6IBZ3"/>
<name>A0A6J6IBZ3_9ZZZZ</name>
<accession>A0A6J6IBZ3</accession>
<dbReference type="EMBL" id="CAEZUX010000158">
    <property type="protein sequence ID" value="CAB4621757.1"/>
    <property type="molecule type" value="Genomic_DNA"/>
</dbReference>